<accession>A0ABM7PNQ3</accession>
<dbReference type="SUPFAM" id="SSF56645">
    <property type="entry name" value="Acyl-CoA dehydrogenase NM domain-like"/>
    <property type="match status" value="1"/>
</dbReference>
<evidence type="ECO:0000313" key="4">
    <source>
        <dbReference type="Proteomes" id="UP001320148"/>
    </source>
</evidence>
<evidence type="ECO:0000259" key="2">
    <source>
        <dbReference type="Pfam" id="PF02771"/>
    </source>
</evidence>
<evidence type="ECO:0000313" key="3">
    <source>
        <dbReference type="EMBL" id="BCS99188.1"/>
    </source>
</evidence>
<dbReference type="InterPro" id="IPR046373">
    <property type="entry name" value="Acyl-CoA_Oxase/DH_mid-dom_sf"/>
</dbReference>
<dbReference type="PANTHER" id="PTHR43884:SF12">
    <property type="entry name" value="ISOVALERYL-COA DEHYDROGENASE, MITOCHONDRIAL-RELATED"/>
    <property type="match status" value="1"/>
</dbReference>
<gene>
    <name evidence="3" type="ORF">DSLASN_48200</name>
</gene>
<dbReference type="InterPro" id="IPR013786">
    <property type="entry name" value="AcylCoA_DH/ox_N"/>
</dbReference>
<evidence type="ECO:0008006" key="5">
    <source>
        <dbReference type="Google" id="ProtNLM"/>
    </source>
</evidence>
<evidence type="ECO:0000259" key="1">
    <source>
        <dbReference type="Pfam" id="PF02770"/>
    </source>
</evidence>
<feature type="domain" description="Acyl-CoA oxidase/dehydrogenase middle" evidence="1">
    <location>
        <begin position="118"/>
        <end position="194"/>
    </location>
</feature>
<dbReference type="Gene3D" id="2.40.110.10">
    <property type="entry name" value="Butyryl-CoA Dehydrogenase, subunit A, domain 2"/>
    <property type="match status" value="1"/>
</dbReference>
<dbReference type="EMBL" id="AP024488">
    <property type="protein sequence ID" value="BCS99188.1"/>
    <property type="molecule type" value="Genomic_DNA"/>
</dbReference>
<proteinExistence type="predicted"/>
<dbReference type="Gene3D" id="1.10.540.10">
    <property type="entry name" value="Acyl-CoA dehydrogenase/oxidase, N-terminal domain"/>
    <property type="match status" value="1"/>
</dbReference>
<protein>
    <recommendedName>
        <fullName evidence="5">Acyl-CoA dehydrogenase</fullName>
    </recommendedName>
</protein>
<dbReference type="InterPro" id="IPR037069">
    <property type="entry name" value="AcylCoA_DH/ox_N_sf"/>
</dbReference>
<dbReference type="InterPro" id="IPR006091">
    <property type="entry name" value="Acyl-CoA_Oxase/DH_mid-dom"/>
</dbReference>
<reference evidence="3 4" key="1">
    <citation type="submission" date="2021-02" db="EMBL/GenBank/DDBJ databases">
        <title>Complete genome of Desulfoluna sp. strain ASN36.</title>
        <authorList>
            <person name="Takahashi A."/>
            <person name="Kojima H."/>
            <person name="Fukui M."/>
        </authorList>
    </citation>
    <scope>NUCLEOTIDE SEQUENCE [LARGE SCALE GENOMIC DNA]</scope>
    <source>
        <strain evidence="3 4">ASN36</strain>
    </source>
</reference>
<organism evidence="3 4">
    <name type="scientific">Desulfoluna limicola</name>
    <dbReference type="NCBI Taxonomy" id="2810562"/>
    <lineage>
        <taxon>Bacteria</taxon>
        <taxon>Pseudomonadati</taxon>
        <taxon>Thermodesulfobacteriota</taxon>
        <taxon>Desulfobacteria</taxon>
        <taxon>Desulfobacterales</taxon>
        <taxon>Desulfolunaceae</taxon>
        <taxon>Desulfoluna</taxon>
    </lineage>
</organism>
<dbReference type="InterPro" id="IPR009100">
    <property type="entry name" value="AcylCoA_DH/oxidase_NM_dom_sf"/>
</dbReference>
<dbReference type="Pfam" id="PF02770">
    <property type="entry name" value="Acyl-CoA_dh_M"/>
    <property type="match status" value="1"/>
</dbReference>
<keyword evidence="4" id="KW-1185">Reference proteome</keyword>
<dbReference type="Proteomes" id="UP001320148">
    <property type="component" value="Chromosome"/>
</dbReference>
<dbReference type="Pfam" id="PF02771">
    <property type="entry name" value="Acyl-CoA_dh_N"/>
    <property type="match status" value="1"/>
</dbReference>
<sequence>MDGWMNETITSFSEKAAVVWDDQGYLSDKELFDRLWRLAGETGLCRVGIPEAYGGVGGGGPEISETMRLLTLETGNLGLPLALMISQMVAHFMVGALGSDAQKASWLPRMAEGQFPTAFAVSEPKVGAHPKKLSTLAEKVPEGWHLTGEKAYISNGPLAGLLIVVAVVGEHHGKKEFSAFLMDGETTGLDRSKAMALPFFKPSLHGNIRFEKVTLDSGAVLGCPGAAYTELVLPFRRYEDAMMMGCVTGALRFVLTRLGASHAAPDDAVCETLGALASHIAALELVARESARLTEDPSIEAADQCTALLLHFRAVAGICRDLVASLAEAGLSLDDRSRSVMEDLKASAGIAANIAKAKQVKLGRKMAYERDD</sequence>
<dbReference type="PANTHER" id="PTHR43884">
    <property type="entry name" value="ACYL-COA DEHYDROGENASE"/>
    <property type="match status" value="1"/>
</dbReference>
<name>A0ABM7PNQ3_9BACT</name>
<feature type="domain" description="Acyl-CoA dehydrogenase/oxidase N-terminal" evidence="2">
    <location>
        <begin position="19"/>
        <end position="114"/>
    </location>
</feature>